<dbReference type="CDD" id="cd00303">
    <property type="entry name" value="retropepsin_like"/>
    <property type="match status" value="1"/>
</dbReference>
<keyword evidence="1" id="KW-1185">Reference proteome</keyword>
<reference evidence="1" key="1">
    <citation type="journal article" date="2020" name="Nat. Genet.">
        <title>Genomic diversifications of five Gossypium allopolyploid species and their impact on cotton improvement.</title>
        <authorList>
            <person name="Chen Z.J."/>
            <person name="Sreedasyam A."/>
            <person name="Ando A."/>
            <person name="Song Q."/>
            <person name="De Santiago L.M."/>
            <person name="Hulse-Kemp A.M."/>
            <person name="Ding M."/>
            <person name="Ye W."/>
            <person name="Kirkbride R.C."/>
            <person name="Jenkins J."/>
            <person name="Plott C."/>
            <person name="Lovell J."/>
            <person name="Lin Y.M."/>
            <person name="Vaughn R."/>
            <person name="Liu B."/>
            <person name="Simpson S."/>
            <person name="Scheffler B.E."/>
            <person name="Wen L."/>
            <person name="Saski C.A."/>
            <person name="Grover C.E."/>
            <person name="Hu G."/>
            <person name="Conover J.L."/>
            <person name="Carlson J.W."/>
            <person name="Shu S."/>
            <person name="Boston L.B."/>
            <person name="Williams M."/>
            <person name="Peterson D.G."/>
            <person name="McGee K."/>
            <person name="Jones D.C."/>
            <person name="Wendel J.F."/>
            <person name="Stelly D.M."/>
            <person name="Grimwood J."/>
            <person name="Schmutz J."/>
        </authorList>
    </citation>
    <scope>NUCLEOTIDE SEQUENCE [LARGE SCALE GENOMIC DNA]</scope>
    <source>
        <strain evidence="1">cv. TM-1</strain>
    </source>
</reference>
<protein>
    <submittedName>
        <fullName evidence="2">Uncharacterized protein</fullName>
    </submittedName>
</protein>
<dbReference type="SUPFAM" id="SSF56672">
    <property type="entry name" value="DNA/RNA polymerases"/>
    <property type="match status" value="1"/>
</dbReference>
<dbReference type="Gene3D" id="2.40.70.10">
    <property type="entry name" value="Acid Proteases"/>
    <property type="match status" value="1"/>
</dbReference>
<proteinExistence type="predicted"/>
<dbReference type="GeneID" id="107963349"/>
<reference evidence="2" key="2">
    <citation type="submission" date="2025-08" db="UniProtKB">
        <authorList>
            <consortium name="RefSeq"/>
        </authorList>
    </citation>
    <scope>IDENTIFICATION</scope>
</reference>
<dbReference type="InterPro" id="IPR021109">
    <property type="entry name" value="Peptidase_aspartic_dom_sf"/>
</dbReference>
<gene>
    <name evidence="2" type="primary">LOC107963349</name>
</gene>
<evidence type="ECO:0000313" key="2">
    <source>
        <dbReference type="RefSeq" id="XP_016755387.1"/>
    </source>
</evidence>
<dbReference type="InterPro" id="IPR043502">
    <property type="entry name" value="DNA/RNA_pol_sf"/>
</dbReference>
<dbReference type="Pfam" id="PF08284">
    <property type="entry name" value="RVP_2"/>
    <property type="match status" value="1"/>
</dbReference>
<name>A0A1U8PW55_GOSHI</name>
<dbReference type="PANTHER" id="PTHR15503">
    <property type="entry name" value="LDOC1 RELATED"/>
    <property type="match status" value="1"/>
</dbReference>
<dbReference type="Proteomes" id="UP000818029">
    <property type="component" value="Chromosome A13"/>
</dbReference>
<accession>A0A1U8PW55</accession>
<dbReference type="KEGG" id="ghi:107963349"/>
<dbReference type="PANTHER" id="PTHR15503:SF45">
    <property type="entry name" value="RNA-DIRECTED DNA POLYMERASE HOMOLOG"/>
    <property type="match status" value="1"/>
</dbReference>
<organism evidence="1 2">
    <name type="scientific">Gossypium hirsutum</name>
    <name type="common">Upland cotton</name>
    <name type="synonym">Gossypium mexicanum</name>
    <dbReference type="NCBI Taxonomy" id="3635"/>
    <lineage>
        <taxon>Eukaryota</taxon>
        <taxon>Viridiplantae</taxon>
        <taxon>Streptophyta</taxon>
        <taxon>Embryophyta</taxon>
        <taxon>Tracheophyta</taxon>
        <taxon>Spermatophyta</taxon>
        <taxon>Magnoliopsida</taxon>
        <taxon>eudicotyledons</taxon>
        <taxon>Gunneridae</taxon>
        <taxon>Pentapetalae</taxon>
        <taxon>rosids</taxon>
        <taxon>malvids</taxon>
        <taxon>Malvales</taxon>
        <taxon>Malvaceae</taxon>
        <taxon>Malvoideae</taxon>
        <taxon>Gossypium</taxon>
    </lineage>
</organism>
<dbReference type="RefSeq" id="XP_016755387.1">
    <property type="nucleotide sequence ID" value="XM_016899898.1"/>
</dbReference>
<evidence type="ECO:0000313" key="1">
    <source>
        <dbReference type="Proteomes" id="UP000818029"/>
    </source>
</evidence>
<dbReference type="AlphaFoldDB" id="A0A1U8PW55"/>
<sequence>MSRGQRAPGKDAGQTEARQPALVYVSRRRENKDAPNFITSTFLIFNVPYIALIEISSTHSYVATVSENLGISVESTTSEVIVLSPLEQLVRPVRVSKIYREVPLEVQGAVFLADLVELPFGDFDLILCIDWLVKQRVILGCVTKRVVLRTEDDNVVVVIEKLVRKGCEAYLAYVNVFVFKDSFVRDIRTVRDFLNAFPEELPGLPPNREIEFGIELLPGTVPVFITTYHMAPKEFTEFKAQLQELLDL</sequence>
<dbReference type="InterPro" id="IPR032567">
    <property type="entry name" value="RTL1-rel"/>
</dbReference>
<dbReference type="PaxDb" id="3635-A0A1U8PW55"/>